<keyword evidence="7 8" id="KW-0472">Membrane</keyword>
<evidence type="ECO:0000256" key="6">
    <source>
        <dbReference type="ARBA" id="ARBA00022989"/>
    </source>
</evidence>
<feature type="transmembrane region" description="Helical" evidence="8">
    <location>
        <begin position="173"/>
        <end position="196"/>
    </location>
</feature>
<dbReference type="PANTHER" id="PTHR30294">
    <property type="entry name" value="MEMBRANE COMPONENT OF ABC TRANSPORTER YHHJ-RELATED"/>
    <property type="match status" value="1"/>
</dbReference>
<evidence type="ECO:0000313" key="11">
    <source>
        <dbReference type="Proteomes" id="UP000003900"/>
    </source>
</evidence>
<dbReference type="InterPro" id="IPR047817">
    <property type="entry name" value="ABC2_TM_bact-type"/>
</dbReference>
<sequence length="367" mass="40065">MRTAALVRRIGQQMMRDKRTLALMMVAPLLILTLVHFLFTGDSAANPKLAVIGSDEATVEALRDKEIEPMVYPVGTEARKLMAEEDLDGVLQWEGEEEGALTLRNEDPASAKALQMKVMQTLAAQAAKQQAKRLAHLLQGKVELPAGGPLGAAEPKLAIDYMYGNADTSFFDVLSPILVGFFVFFFVFLISGIALLRERTTGTLDRLMSTPVRRSEIVFGYLLGYGLFAVIQTLIVVFYSVKVLGIVMAGSLGSVIIINLLLALVALSLGILLSAFANSEFQMVQFIPLVVVPQVFFAGIFPVDGMADWLQAVARIMPMYYGGDALQAVMYKGMGLSDIYADLVVLAGFALVFIVLNIAVLRKYRKI</sequence>
<protein>
    <submittedName>
        <fullName evidence="10">ABC transporter, permease protein</fullName>
    </submittedName>
</protein>
<keyword evidence="3" id="KW-0813">Transport</keyword>
<comment type="subcellular location">
    <subcellularLocation>
        <location evidence="1">Cell membrane</location>
        <topology evidence="1">Multi-pass membrane protein</topology>
    </subcellularLocation>
</comment>
<dbReference type="Proteomes" id="UP000003900">
    <property type="component" value="Unassembled WGS sequence"/>
</dbReference>
<dbReference type="InterPro" id="IPR013525">
    <property type="entry name" value="ABC2_TM"/>
</dbReference>
<proteinExistence type="inferred from homology"/>
<gene>
    <name evidence="10" type="ORF">PDENDC454_14062</name>
</gene>
<keyword evidence="5 8" id="KW-0812">Transmembrane</keyword>
<dbReference type="Pfam" id="PF12698">
    <property type="entry name" value="ABC2_membrane_3"/>
    <property type="match status" value="1"/>
</dbReference>
<evidence type="ECO:0000256" key="5">
    <source>
        <dbReference type="ARBA" id="ARBA00022692"/>
    </source>
</evidence>
<feature type="transmembrane region" description="Helical" evidence="8">
    <location>
        <begin position="21"/>
        <end position="39"/>
    </location>
</feature>
<dbReference type="GO" id="GO:0140359">
    <property type="term" value="F:ABC-type transporter activity"/>
    <property type="evidence" value="ECO:0007669"/>
    <property type="project" value="InterPro"/>
</dbReference>
<comment type="caution">
    <text evidence="10">The sequence shown here is derived from an EMBL/GenBank/DDBJ whole genome shotgun (WGS) entry which is preliminary data.</text>
</comment>
<evidence type="ECO:0000256" key="7">
    <source>
        <dbReference type="ARBA" id="ARBA00023136"/>
    </source>
</evidence>
<evidence type="ECO:0000256" key="3">
    <source>
        <dbReference type="ARBA" id="ARBA00022448"/>
    </source>
</evidence>
<reference evidence="10 11" key="1">
    <citation type="journal article" date="2012" name="J. Bacteriol.">
        <title>Genome Sequence of the Pattern-Forming Social Bacterium Paenibacillus dendritiformis C454 Chiral Morphotype.</title>
        <authorList>
            <person name="Sirota-Madi A."/>
            <person name="Olender T."/>
            <person name="Helman Y."/>
            <person name="Brainis I."/>
            <person name="Finkelshtein A."/>
            <person name="Roth D."/>
            <person name="Hagai E."/>
            <person name="Leshkowitz D."/>
            <person name="Brodsky L."/>
            <person name="Galatenko V."/>
            <person name="Nikolaev V."/>
            <person name="Gutnick D.L."/>
            <person name="Lancet D."/>
            <person name="Ben-Jacob E."/>
        </authorList>
    </citation>
    <scope>NUCLEOTIDE SEQUENCE [LARGE SCALE GENOMIC DNA]</scope>
    <source>
        <strain evidence="10 11">C454</strain>
    </source>
</reference>
<evidence type="ECO:0000259" key="9">
    <source>
        <dbReference type="PROSITE" id="PS51012"/>
    </source>
</evidence>
<evidence type="ECO:0000256" key="1">
    <source>
        <dbReference type="ARBA" id="ARBA00004651"/>
    </source>
</evidence>
<evidence type="ECO:0000313" key="10">
    <source>
        <dbReference type="EMBL" id="EHQ61625.1"/>
    </source>
</evidence>
<accession>H3SH07</accession>
<dbReference type="PANTHER" id="PTHR30294:SF38">
    <property type="entry name" value="TRANSPORT PERMEASE PROTEIN"/>
    <property type="match status" value="1"/>
</dbReference>
<feature type="transmembrane region" description="Helical" evidence="8">
    <location>
        <begin position="246"/>
        <end position="272"/>
    </location>
</feature>
<keyword evidence="6 8" id="KW-1133">Transmembrane helix</keyword>
<dbReference type="EMBL" id="AHKH01000033">
    <property type="protein sequence ID" value="EHQ61625.1"/>
    <property type="molecule type" value="Genomic_DNA"/>
</dbReference>
<dbReference type="OrthoDB" id="9776218at2"/>
<evidence type="ECO:0000256" key="8">
    <source>
        <dbReference type="SAM" id="Phobius"/>
    </source>
</evidence>
<feature type="transmembrane region" description="Helical" evidence="8">
    <location>
        <begin position="339"/>
        <end position="361"/>
    </location>
</feature>
<organism evidence="10 11">
    <name type="scientific">Paenibacillus dendritiformis C454</name>
    <dbReference type="NCBI Taxonomy" id="1131935"/>
    <lineage>
        <taxon>Bacteria</taxon>
        <taxon>Bacillati</taxon>
        <taxon>Bacillota</taxon>
        <taxon>Bacilli</taxon>
        <taxon>Bacillales</taxon>
        <taxon>Paenibacillaceae</taxon>
        <taxon>Paenibacillus</taxon>
    </lineage>
</organism>
<dbReference type="STRING" id="1131935.PDENDC454_14062"/>
<keyword evidence="11" id="KW-1185">Reference proteome</keyword>
<evidence type="ECO:0000256" key="4">
    <source>
        <dbReference type="ARBA" id="ARBA00022475"/>
    </source>
</evidence>
<dbReference type="AlphaFoldDB" id="H3SH07"/>
<feature type="transmembrane region" description="Helical" evidence="8">
    <location>
        <begin position="217"/>
        <end position="240"/>
    </location>
</feature>
<dbReference type="PATRIC" id="fig|1131935.3.peg.2912"/>
<keyword evidence="4" id="KW-1003">Cell membrane</keyword>
<evidence type="ECO:0000256" key="2">
    <source>
        <dbReference type="ARBA" id="ARBA00007783"/>
    </source>
</evidence>
<feature type="transmembrane region" description="Helical" evidence="8">
    <location>
        <begin position="284"/>
        <end position="303"/>
    </location>
</feature>
<dbReference type="GO" id="GO:0005886">
    <property type="term" value="C:plasma membrane"/>
    <property type="evidence" value="ECO:0007669"/>
    <property type="project" value="UniProtKB-SubCell"/>
</dbReference>
<dbReference type="RefSeq" id="WP_006677314.1">
    <property type="nucleotide sequence ID" value="NZ_AHKH01000033.1"/>
</dbReference>
<dbReference type="InterPro" id="IPR051449">
    <property type="entry name" value="ABC-2_transporter_component"/>
</dbReference>
<name>H3SH07_9BACL</name>
<feature type="domain" description="ABC transmembrane type-2" evidence="9">
    <location>
        <begin position="131"/>
        <end position="364"/>
    </location>
</feature>
<comment type="similarity">
    <text evidence="2">Belongs to the ABC-2 integral membrane protein family.</text>
</comment>
<dbReference type="PROSITE" id="PS51012">
    <property type="entry name" value="ABC_TM2"/>
    <property type="match status" value="1"/>
</dbReference>